<sequence length="336" mass="39239">MLLFLKAFKKEISFSFLEQNTNKKVFVFLAADYGNLGDVAITYAQTRFLKEVLNEYEVVDVPISKTLDGIYQIKKYISKDDIVTTVGGGNFGDLYEQIEFYRQLIVESFPNNKIISFPQTIDFSESKKGQKALRKAIKRYGKHKDLTFVAREKVSYALMKKLLKNNVILTPDIVMSLDKILPKEERNGVVLCLRKDNEKLLKENEQNKLLEIVKNNFEVSKEYDTHIGRNNLTLEERNEELNKIWRNFKEAELVITDRLHGMIFCYITNTPCLVFPNNNHKVKGSLEWIKDRSNIKLVEKFLEDEIENFISEKKFVLNNHKPVYESFEGLIKLLKS</sequence>
<organism evidence="2 3">
    <name type="scientific">Tenacibaculum holothuriorum</name>
    <dbReference type="NCBI Taxonomy" id="1635173"/>
    <lineage>
        <taxon>Bacteria</taxon>
        <taxon>Pseudomonadati</taxon>
        <taxon>Bacteroidota</taxon>
        <taxon>Flavobacteriia</taxon>
        <taxon>Flavobacteriales</taxon>
        <taxon>Flavobacteriaceae</taxon>
        <taxon>Tenacibaculum</taxon>
    </lineage>
</organism>
<dbReference type="FunCoup" id="A0A1Y2PCG6">
    <property type="interactions" value="8"/>
</dbReference>
<dbReference type="InParanoid" id="A0A1Y2PCG6"/>
<dbReference type="Pfam" id="PF04230">
    <property type="entry name" value="PS_pyruv_trans"/>
    <property type="match status" value="1"/>
</dbReference>
<comment type="caution">
    <text evidence="2">The sequence shown here is derived from an EMBL/GenBank/DDBJ whole genome shotgun (WGS) entry which is preliminary data.</text>
</comment>
<dbReference type="EMBL" id="LAPZ01000005">
    <property type="protein sequence ID" value="OSY88174.1"/>
    <property type="molecule type" value="Genomic_DNA"/>
</dbReference>
<name>A0A1Y2PCG6_9FLAO</name>
<protein>
    <recommendedName>
        <fullName evidence="1">Polysaccharide pyruvyl transferase domain-containing protein</fullName>
    </recommendedName>
</protein>
<accession>A0A1Y2PCG6</accession>
<dbReference type="InterPro" id="IPR007345">
    <property type="entry name" value="Polysacch_pyruvyl_Trfase"/>
</dbReference>
<gene>
    <name evidence="2" type="ORF">WH52_09045</name>
</gene>
<dbReference type="AlphaFoldDB" id="A0A1Y2PCG6"/>
<evidence type="ECO:0000313" key="2">
    <source>
        <dbReference type="EMBL" id="OSY88174.1"/>
    </source>
</evidence>
<evidence type="ECO:0000313" key="3">
    <source>
        <dbReference type="Proteomes" id="UP000194221"/>
    </source>
</evidence>
<dbReference type="STRING" id="1635173.WH52_09045"/>
<proteinExistence type="predicted"/>
<feature type="domain" description="Polysaccharide pyruvyl transferase" evidence="1">
    <location>
        <begin position="35"/>
        <end position="279"/>
    </location>
</feature>
<dbReference type="Proteomes" id="UP000194221">
    <property type="component" value="Unassembled WGS sequence"/>
</dbReference>
<keyword evidence="3" id="KW-1185">Reference proteome</keyword>
<evidence type="ECO:0000259" key="1">
    <source>
        <dbReference type="Pfam" id="PF04230"/>
    </source>
</evidence>
<reference evidence="2 3" key="1">
    <citation type="submission" date="2015-03" db="EMBL/GenBank/DDBJ databases">
        <title>Genome sequence of Tenacibaculum sp. S2-2, isolated from intestinal microbiota of sea cucumber, Apostichopus japonicas.</title>
        <authorList>
            <person name="Shao Z."/>
            <person name="Wang L."/>
            <person name="Li X."/>
        </authorList>
    </citation>
    <scope>NUCLEOTIDE SEQUENCE [LARGE SCALE GENOMIC DNA]</scope>
    <source>
        <strain evidence="2 3">S2-2</strain>
    </source>
</reference>